<comment type="caution">
    <text evidence="11">The sequence shown here is derived from an EMBL/GenBank/DDBJ whole genome shotgun (WGS) entry which is preliminary data.</text>
</comment>
<dbReference type="Gene3D" id="3.30.160.60">
    <property type="entry name" value="Classic Zinc Finger"/>
    <property type="match status" value="1"/>
</dbReference>
<dbReference type="InterPro" id="IPR036236">
    <property type="entry name" value="Znf_C2H2_sf"/>
</dbReference>
<comment type="subcellular location">
    <subcellularLocation>
        <location evidence="1">Nucleus</location>
    </subcellularLocation>
</comment>
<reference evidence="12" key="1">
    <citation type="submission" date="2013-09" db="EMBL/GenBank/DDBJ databases">
        <title>Corchorus olitorius genome sequencing.</title>
        <authorList>
            <person name="Alam M."/>
            <person name="Haque M.S."/>
            <person name="Islam M.S."/>
            <person name="Emdad E.M."/>
            <person name="Islam M.M."/>
            <person name="Ahmed B."/>
            <person name="Halim A."/>
            <person name="Hossen Q.M.M."/>
            <person name="Hossain M.Z."/>
            <person name="Ahmed R."/>
            <person name="Khan M.M."/>
            <person name="Islam R."/>
            <person name="Rashid M.M."/>
            <person name="Khan S.A."/>
            <person name="Rahman M.S."/>
            <person name="Alam M."/>
            <person name="Yahiya A.S."/>
            <person name="Khan M.S."/>
            <person name="Azam M.S."/>
            <person name="Haque T."/>
            <person name="Lashkar M.Z.H."/>
            <person name="Akhand A.I."/>
            <person name="Morshed G."/>
            <person name="Roy S."/>
            <person name="Uddin K.S."/>
            <person name="Rabeya T."/>
            <person name="Hossain A.S."/>
            <person name="Chowdhury A."/>
            <person name="Snigdha A.R."/>
            <person name="Mortoza M.S."/>
            <person name="Matin S.A."/>
            <person name="Hoque S.M.E."/>
            <person name="Islam M.K."/>
            <person name="Roy D.K."/>
            <person name="Haider R."/>
            <person name="Moosa M.M."/>
            <person name="Elias S.M."/>
            <person name="Hasan A.M."/>
            <person name="Jahan S."/>
            <person name="Shafiuddin M."/>
            <person name="Mahmood N."/>
            <person name="Shommy N.S."/>
        </authorList>
    </citation>
    <scope>NUCLEOTIDE SEQUENCE [LARGE SCALE GENOMIC DNA]</scope>
    <source>
        <strain evidence="12">cv. O-4</strain>
    </source>
</reference>
<keyword evidence="4" id="KW-0862">Zinc</keyword>
<evidence type="ECO:0000256" key="4">
    <source>
        <dbReference type="ARBA" id="ARBA00022833"/>
    </source>
</evidence>
<evidence type="ECO:0000256" key="9">
    <source>
        <dbReference type="SAM" id="MobiDB-lite"/>
    </source>
</evidence>
<proteinExistence type="predicted"/>
<feature type="region of interest" description="Disordered" evidence="9">
    <location>
        <begin position="1"/>
        <end position="38"/>
    </location>
</feature>
<keyword evidence="6" id="KW-0804">Transcription</keyword>
<dbReference type="InterPro" id="IPR052426">
    <property type="entry name" value="Plant_dev_regulator"/>
</dbReference>
<dbReference type="PROSITE" id="PS00028">
    <property type="entry name" value="ZINC_FINGER_C2H2_1"/>
    <property type="match status" value="1"/>
</dbReference>
<name>A0A1R3KQH0_9ROSI</name>
<dbReference type="SMART" id="SM00355">
    <property type="entry name" value="ZnF_C2H2"/>
    <property type="match status" value="1"/>
</dbReference>
<dbReference type="PANTHER" id="PTHR45801:SF69">
    <property type="entry name" value="TRANSCRIPTIONAL REGULATOR SUPERMAN-LIKE"/>
    <property type="match status" value="1"/>
</dbReference>
<dbReference type="InterPro" id="IPR013087">
    <property type="entry name" value="Znf_C2H2_type"/>
</dbReference>
<feature type="region of interest" description="Disordered" evidence="9">
    <location>
        <begin position="70"/>
        <end position="113"/>
    </location>
</feature>
<evidence type="ECO:0000256" key="1">
    <source>
        <dbReference type="ARBA" id="ARBA00004123"/>
    </source>
</evidence>
<evidence type="ECO:0000259" key="10">
    <source>
        <dbReference type="PROSITE" id="PS50157"/>
    </source>
</evidence>
<sequence length="325" mass="35971">MAQALLLAEKKRADELEKKHAEAQELSEKRRKKLEETEKRVYQLQDSLNRLLFSMSDQFSQLKTILSSPSIKTSTSQPITRNDSSDSSDNSDASSSDSDFTFSSPVNSANISSLPPDAVQRIVKDASATETEASKRVASQVMEKTYNNLARNKKICKWECNSFSLGGSGDESCGCGVTWPPKYYKCSFCKRGFKSAQALGGHMNVHRKDRAKLRLLPSWALECQRQDPNPNPNPNSLSSTHHSANFSSLYPYSHSLLPPLLSTCTAPSSSPPLLLLSHGENQRKPLIPQLGGLQTVGAVVTGLDLEREFKDSKEVLDLELRLGYF</sequence>
<keyword evidence="2" id="KW-0479">Metal-binding</keyword>
<dbReference type="SUPFAM" id="SSF57667">
    <property type="entry name" value="beta-beta-alpha zinc fingers"/>
    <property type="match status" value="1"/>
</dbReference>
<evidence type="ECO:0000313" key="11">
    <source>
        <dbReference type="EMBL" id="OMP09317.1"/>
    </source>
</evidence>
<dbReference type="Proteomes" id="UP000187203">
    <property type="component" value="Unassembled WGS sequence"/>
</dbReference>
<dbReference type="GO" id="GO:0008270">
    <property type="term" value="F:zinc ion binding"/>
    <property type="evidence" value="ECO:0007669"/>
    <property type="project" value="UniProtKB-KW"/>
</dbReference>
<evidence type="ECO:0000313" key="12">
    <source>
        <dbReference type="Proteomes" id="UP000187203"/>
    </source>
</evidence>
<feature type="compositionally biased region" description="Basic and acidic residues" evidence="9">
    <location>
        <begin position="8"/>
        <end position="38"/>
    </location>
</feature>
<dbReference type="EMBL" id="AWUE01012376">
    <property type="protein sequence ID" value="OMP09317.1"/>
    <property type="molecule type" value="Genomic_DNA"/>
</dbReference>
<dbReference type="PANTHER" id="PTHR45801">
    <property type="entry name" value="OS07G0101800 PROTEIN"/>
    <property type="match status" value="1"/>
</dbReference>
<dbReference type="PROSITE" id="PS50157">
    <property type="entry name" value="ZINC_FINGER_C2H2_2"/>
    <property type="match status" value="1"/>
</dbReference>
<gene>
    <name evidence="11" type="ORF">COLO4_05592</name>
</gene>
<evidence type="ECO:0000256" key="7">
    <source>
        <dbReference type="ARBA" id="ARBA00023242"/>
    </source>
</evidence>
<evidence type="ECO:0000256" key="8">
    <source>
        <dbReference type="PROSITE-ProRule" id="PRU00042"/>
    </source>
</evidence>
<dbReference type="STRING" id="93759.A0A1R3KQH0"/>
<evidence type="ECO:0000256" key="2">
    <source>
        <dbReference type="ARBA" id="ARBA00022723"/>
    </source>
</evidence>
<dbReference type="OrthoDB" id="1708403at2759"/>
<feature type="compositionally biased region" description="Polar residues" evidence="9">
    <location>
        <begin position="70"/>
        <end position="81"/>
    </location>
</feature>
<dbReference type="Pfam" id="PF13912">
    <property type="entry name" value="zf-C2H2_6"/>
    <property type="match status" value="1"/>
</dbReference>
<dbReference type="AlphaFoldDB" id="A0A1R3KQH0"/>
<keyword evidence="3 8" id="KW-0863">Zinc-finger</keyword>
<organism evidence="11 12">
    <name type="scientific">Corchorus olitorius</name>
    <dbReference type="NCBI Taxonomy" id="93759"/>
    <lineage>
        <taxon>Eukaryota</taxon>
        <taxon>Viridiplantae</taxon>
        <taxon>Streptophyta</taxon>
        <taxon>Embryophyta</taxon>
        <taxon>Tracheophyta</taxon>
        <taxon>Spermatophyta</taxon>
        <taxon>Magnoliopsida</taxon>
        <taxon>eudicotyledons</taxon>
        <taxon>Gunneridae</taxon>
        <taxon>Pentapetalae</taxon>
        <taxon>rosids</taxon>
        <taxon>malvids</taxon>
        <taxon>Malvales</taxon>
        <taxon>Malvaceae</taxon>
        <taxon>Grewioideae</taxon>
        <taxon>Apeibeae</taxon>
        <taxon>Corchorus</taxon>
    </lineage>
</organism>
<keyword evidence="5" id="KW-0805">Transcription regulation</keyword>
<keyword evidence="7" id="KW-0539">Nucleus</keyword>
<dbReference type="GO" id="GO:0005634">
    <property type="term" value="C:nucleus"/>
    <property type="evidence" value="ECO:0007669"/>
    <property type="project" value="UniProtKB-SubCell"/>
</dbReference>
<feature type="compositionally biased region" description="Low complexity" evidence="9">
    <location>
        <begin position="85"/>
        <end position="104"/>
    </location>
</feature>
<accession>A0A1R3KQH0</accession>
<protein>
    <submittedName>
        <fullName evidence="11">Zinc finger, C2H2-like protein</fullName>
    </submittedName>
</protein>
<evidence type="ECO:0000256" key="5">
    <source>
        <dbReference type="ARBA" id="ARBA00023015"/>
    </source>
</evidence>
<evidence type="ECO:0000256" key="6">
    <source>
        <dbReference type="ARBA" id="ARBA00023163"/>
    </source>
</evidence>
<keyword evidence="12" id="KW-1185">Reference proteome</keyword>
<feature type="domain" description="C2H2-type" evidence="10">
    <location>
        <begin position="184"/>
        <end position="211"/>
    </location>
</feature>
<evidence type="ECO:0000256" key="3">
    <source>
        <dbReference type="ARBA" id="ARBA00022771"/>
    </source>
</evidence>